<name>A0A9D3VYH3_9ROSI</name>
<dbReference type="Proteomes" id="UP000828251">
    <property type="component" value="Unassembled WGS sequence"/>
</dbReference>
<evidence type="ECO:0000313" key="1">
    <source>
        <dbReference type="EMBL" id="KAH1099238.1"/>
    </source>
</evidence>
<comment type="caution">
    <text evidence="1">The sequence shown here is derived from an EMBL/GenBank/DDBJ whole genome shotgun (WGS) entry which is preliminary data.</text>
</comment>
<protein>
    <recommendedName>
        <fullName evidence="3">TF-B3 domain-containing protein</fullName>
    </recommendedName>
</protein>
<accession>A0A9D3VYH3</accession>
<dbReference type="AlphaFoldDB" id="A0A9D3VYH3"/>
<reference evidence="1 2" key="1">
    <citation type="journal article" date="2021" name="Plant Biotechnol. J.">
        <title>Multi-omics assisted identification of the key and species-specific regulatory components of drought-tolerant mechanisms in Gossypium stocksii.</title>
        <authorList>
            <person name="Yu D."/>
            <person name="Ke L."/>
            <person name="Zhang D."/>
            <person name="Wu Y."/>
            <person name="Sun Y."/>
            <person name="Mei J."/>
            <person name="Sun J."/>
            <person name="Sun Y."/>
        </authorList>
    </citation>
    <scope>NUCLEOTIDE SEQUENCE [LARGE SCALE GENOMIC DNA]</scope>
    <source>
        <strain evidence="2">cv. E1</strain>
        <tissue evidence="1">Leaf</tissue>
    </source>
</reference>
<dbReference type="OrthoDB" id="996941at2759"/>
<evidence type="ECO:0000313" key="2">
    <source>
        <dbReference type="Proteomes" id="UP000828251"/>
    </source>
</evidence>
<dbReference type="EMBL" id="JAIQCV010000005">
    <property type="protein sequence ID" value="KAH1099238.1"/>
    <property type="molecule type" value="Genomic_DNA"/>
</dbReference>
<keyword evidence="2" id="KW-1185">Reference proteome</keyword>
<sequence length="98" mass="11076">MVELSVDEANQMQLKVTVTETTRNEVPAELKVRYNGFVLTFKRTCRTGNQMTSSGEGWYKLHLSGRIAAGDRITIEGIGNNEYKIVRVIKARNEQRAS</sequence>
<evidence type="ECO:0008006" key="3">
    <source>
        <dbReference type="Google" id="ProtNLM"/>
    </source>
</evidence>
<gene>
    <name evidence="1" type="ORF">J1N35_016159</name>
</gene>
<proteinExistence type="predicted"/>
<organism evidence="1 2">
    <name type="scientific">Gossypium stocksii</name>
    <dbReference type="NCBI Taxonomy" id="47602"/>
    <lineage>
        <taxon>Eukaryota</taxon>
        <taxon>Viridiplantae</taxon>
        <taxon>Streptophyta</taxon>
        <taxon>Embryophyta</taxon>
        <taxon>Tracheophyta</taxon>
        <taxon>Spermatophyta</taxon>
        <taxon>Magnoliopsida</taxon>
        <taxon>eudicotyledons</taxon>
        <taxon>Gunneridae</taxon>
        <taxon>Pentapetalae</taxon>
        <taxon>rosids</taxon>
        <taxon>malvids</taxon>
        <taxon>Malvales</taxon>
        <taxon>Malvaceae</taxon>
        <taxon>Malvoideae</taxon>
        <taxon>Gossypium</taxon>
    </lineage>
</organism>